<comment type="subcellular location">
    <subcellularLocation>
        <location evidence="2 7">Cytoplasm</location>
    </subcellularLocation>
    <subcellularLocation>
        <location evidence="7">Nucleus</location>
    </subcellularLocation>
    <text evidence="7">Nucleus and/or cytoplasm.</text>
</comment>
<organism evidence="10 11">
    <name type="scientific">Botryotinia fuckeliana (strain T4)</name>
    <name type="common">Noble rot fungus</name>
    <name type="synonym">Botrytis cinerea</name>
    <dbReference type="NCBI Taxonomy" id="999810"/>
    <lineage>
        <taxon>Eukaryota</taxon>
        <taxon>Fungi</taxon>
        <taxon>Dikarya</taxon>
        <taxon>Ascomycota</taxon>
        <taxon>Pezizomycotina</taxon>
        <taxon>Leotiomycetes</taxon>
        <taxon>Helotiales</taxon>
        <taxon>Sclerotiniaceae</taxon>
        <taxon>Botrytis</taxon>
    </lineage>
</organism>
<feature type="compositionally biased region" description="Acidic residues" evidence="8">
    <location>
        <begin position="22"/>
        <end position="32"/>
    </location>
</feature>
<dbReference type="HOGENOM" id="CLU_007630_1_1_1"/>
<evidence type="ECO:0000256" key="8">
    <source>
        <dbReference type="SAM" id="MobiDB-lite"/>
    </source>
</evidence>
<dbReference type="Pfam" id="PF05843">
    <property type="entry name" value="Suf"/>
    <property type="match status" value="1"/>
</dbReference>
<accession>G2YG04</accession>
<name>G2YG04_BOTF4</name>
<feature type="domain" description="Suppressor of forked" evidence="9">
    <location>
        <begin position="211"/>
        <end position="821"/>
    </location>
</feature>
<keyword evidence="5" id="KW-0677">Repeat</keyword>
<dbReference type="PANTHER" id="PTHR19980">
    <property type="entry name" value="RNA CLEAVAGE STIMULATION FACTOR"/>
    <property type="match status" value="1"/>
</dbReference>
<dbReference type="GO" id="GO:0003729">
    <property type="term" value="F:mRNA binding"/>
    <property type="evidence" value="ECO:0007669"/>
    <property type="project" value="TreeGrafter"/>
</dbReference>
<proteinExistence type="predicted"/>
<feature type="compositionally biased region" description="Polar residues" evidence="8">
    <location>
        <begin position="915"/>
        <end position="926"/>
    </location>
</feature>
<dbReference type="InParanoid" id="G2YG04"/>
<evidence type="ECO:0000256" key="2">
    <source>
        <dbReference type="ARBA" id="ARBA00004496"/>
    </source>
</evidence>
<evidence type="ECO:0000256" key="3">
    <source>
        <dbReference type="ARBA" id="ARBA00022490"/>
    </source>
</evidence>
<evidence type="ECO:0000313" key="11">
    <source>
        <dbReference type="Proteomes" id="UP000008177"/>
    </source>
</evidence>
<dbReference type="Gene3D" id="1.25.40.1040">
    <property type="match status" value="1"/>
</dbReference>
<feature type="region of interest" description="Disordered" evidence="8">
    <location>
        <begin position="17"/>
        <end position="155"/>
    </location>
</feature>
<evidence type="ECO:0000313" key="10">
    <source>
        <dbReference type="EMBL" id="CCD50702.1"/>
    </source>
</evidence>
<dbReference type="FunFam" id="1.25.40.1040:FF:000006">
    <property type="entry name" value="CFIA complex component Rna14, putative"/>
    <property type="match status" value="1"/>
</dbReference>
<dbReference type="SMART" id="SM00386">
    <property type="entry name" value="HAT"/>
    <property type="match status" value="6"/>
</dbReference>
<feature type="region of interest" description="Disordered" evidence="8">
    <location>
        <begin position="841"/>
        <end position="926"/>
    </location>
</feature>
<dbReference type="FunCoup" id="G2YG04">
    <property type="interactions" value="1118"/>
</dbReference>
<dbReference type="GO" id="GO:0180010">
    <property type="term" value="P:co-transcriptional mRNA 3'-end processing, cleavage and polyadenylation pathway"/>
    <property type="evidence" value="ECO:0007669"/>
    <property type="project" value="UniProtKB-UniRule"/>
</dbReference>
<feature type="compositionally biased region" description="Polar residues" evidence="8">
    <location>
        <begin position="1062"/>
        <end position="1087"/>
    </location>
</feature>
<feature type="region of interest" description="Disordered" evidence="8">
    <location>
        <begin position="1058"/>
        <end position="1119"/>
    </location>
</feature>
<dbReference type="Proteomes" id="UP000008177">
    <property type="component" value="Unplaced contigs"/>
</dbReference>
<sequence length="1119" mass="125811">MAEEDADIALLHQFQAGQEATAWEDGDNEVAEGDLPSNTEDNNEHVKQDSVKDAQVSRALSPSGAAASAAGDDYDPSSVTSLPAVVTEQDSTRPSSQTSVRKPKTVGGFIADDSDEENDESTPINTGHLQLPASDDPKRSPSPLQNSITQQEVPIKMENQVDSKPEALSSVPNSINPSNVGTPIEQSSVQVPIPVGTSQSTSVPRARLPHDKIGMLEDRVKEDPRGDMEAWLSLIGEHRKRNKLDDARAVYERFLKVFPHSAEIWVAYTEMELEYENFSAAEQIFGKSLLTVPNIQLWSVYLNYIRRMNDLNVDPSGTARATVSQAYDFVLANIGIDRDSGKIWQDYIQFIRSAPGSIGGNSWQDQQKMDQLRKAYQRAICVPMSNVNELWKQYDQFEMGLNKMTGRKFLQERSPNYMTARSANTALENIIRGLQRTTLPRLPPAFGFEGDQEYLHQLDLWKKWISWEQEDPLVLQSDEPDAYKQRILYVYKQAVMALRFWPEIWVDAAEWCFNNNLDKEGDTFLADGIAANPESCLLAFKKADRLESTLSTEEAGKTDVEKGTIVRAPYAKLLESLYELIAELKVRETKEKAKLEENSAIDASISAIVRKAEDDDDDSDPDKDARESAKAAQLNAITQGYEMQRKLLQRTVSFSWIALMRAMRRIQGNGAIDAKTGSRYVFAEARQRGMITSEVYVASALIEHMVYKDKSGTKIFERGAKLFPTDEAYLLEYLKHLISISDITNARVAFETAVSRLAQKPETVYKTKPLYVYFHSYESKFGTLDQIKKLEKRMAELFPDDPKLLRFSSRYSVDGFDPTAVRPIVSPASQMRPKLVMQSIEQAPSVPDSPRPQYVQEQSPRPQQPPPFMHNQNTNSPKRPFPTEDFESELNPPRKLARGQSPLKGAAGRRLAQQKGIQQTQGTPAWQSNAAPYVIPRDITFLLSIIPRSDIYLRDPQLKGVKFIPNDLVQLLARTEVPDFMQWKSAREQPQKSQQPQQSQQRYDGMTPSYQAPNTRESHGYGVQNTGNNGYSGEQQRVSQPGYLPVDDRVSSVIQGHDYTRSPATPQDNQWGGGYSQATSHSRNASFENRGWQGHQQQPGAYIQPQWPGNGNANGGYYH</sequence>
<dbReference type="InterPro" id="IPR011990">
    <property type="entry name" value="TPR-like_helical_dom_sf"/>
</dbReference>
<feature type="compositionally biased region" description="Polar residues" evidence="8">
    <location>
        <begin position="88"/>
        <end position="100"/>
    </location>
</feature>
<evidence type="ECO:0000256" key="6">
    <source>
        <dbReference type="ARBA" id="ARBA00023242"/>
    </source>
</evidence>
<feature type="compositionally biased region" description="Polar residues" evidence="8">
    <location>
        <begin position="1023"/>
        <end position="1039"/>
    </location>
</feature>
<dbReference type="STRING" id="999810.G2YG04"/>
<feature type="compositionally biased region" description="Low complexity" evidence="8">
    <location>
        <begin position="57"/>
        <end position="71"/>
    </location>
</feature>
<feature type="region of interest" description="Disordered" evidence="8">
    <location>
        <begin position="984"/>
        <end position="1042"/>
    </location>
</feature>
<protein>
    <recommendedName>
        <fullName evidence="7">mRNA 3'-end-processing protein RNA14</fullName>
    </recommendedName>
</protein>
<gene>
    <name evidence="10" type="ORF">BofuT4_P087650.1</name>
</gene>
<dbReference type="OrthoDB" id="26282at2759"/>
<dbReference type="SUPFAM" id="SSF48452">
    <property type="entry name" value="TPR-like"/>
    <property type="match status" value="2"/>
</dbReference>
<evidence type="ECO:0000256" key="5">
    <source>
        <dbReference type="ARBA" id="ARBA00022737"/>
    </source>
</evidence>
<dbReference type="AlphaFoldDB" id="G2YG04"/>
<keyword evidence="3 7" id="KW-0963">Cytoplasm</keyword>
<dbReference type="EMBL" id="FQ790328">
    <property type="protein sequence ID" value="CCD50702.1"/>
    <property type="molecule type" value="Genomic_DNA"/>
</dbReference>
<evidence type="ECO:0000259" key="9">
    <source>
        <dbReference type="Pfam" id="PF05843"/>
    </source>
</evidence>
<evidence type="ECO:0000256" key="4">
    <source>
        <dbReference type="ARBA" id="ARBA00022664"/>
    </source>
</evidence>
<feature type="compositionally biased region" description="Low complexity" evidence="8">
    <location>
        <begin position="991"/>
        <end position="1001"/>
    </location>
</feature>
<reference evidence="11" key="1">
    <citation type="journal article" date="2011" name="PLoS Genet.">
        <title>Genomic analysis of the necrotrophic fungal pathogens Sclerotinia sclerotiorum and Botrytis cinerea.</title>
        <authorList>
            <person name="Amselem J."/>
            <person name="Cuomo C.A."/>
            <person name="van Kan J.A."/>
            <person name="Viaud M."/>
            <person name="Benito E.P."/>
            <person name="Couloux A."/>
            <person name="Coutinho P.M."/>
            <person name="de Vries R.P."/>
            <person name="Dyer P.S."/>
            <person name="Fillinger S."/>
            <person name="Fournier E."/>
            <person name="Gout L."/>
            <person name="Hahn M."/>
            <person name="Kohn L."/>
            <person name="Lapalu N."/>
            <person name="Plummer K.M."/>
            <person name="Pradier J.M."/>
            <person name="Quevillon E."/>
            <person name="Sharon A."/>
            <person name="Simon A."/>
            <person name="ten Have A."/>
            <person name="Tudzynski B."/>
            <person name="Tudzynski P."/>
            <person name="Wincker P."/>
            <person name="Andrew M."/>
            <person name="Anthouard V."/>
            <person name="Beever R.E."/>
            <person name="Beffa R."/>
            <person name="Benoit I."/>
            <person name="Bouzid O."/>
            <person name="Brault B."/>
            <person name="Chen Z."/>
            <person name="Choquer M."/>
            <person name="Collemare J."/>
            <person name="Cotton P."/>
            <person name="Danchin E.G."/>
            <person name="Da Silva C."/>
            <person name="Gautier A."/>
            <person name="Giraud C."/>
            <person name="Giraud T."/>
            <person name="Gonzalez C."/>
            <person name="Grossetete S."/>
            <person name="Guldener U."/>
            <person name="Henrissat B."/>
            <person name="Howlett B.J."/>
            <person name="Kodira C."/>
            <person name="Kretschmer M."/>
            <person name="Lappartient A."/>
            <person name="Leroch M."/>
            <person name="Levis C."/>
            <person name="Mauceli E."/>
            <person name="Neuveglise C."/>
            <person name="Oeser B."/>
            <person name="Pearson M."/>
            <person name="Poulain J."/>
            <person name="Poussereau N."/>
            <person name="Quesneville H."/>
            <person name="Rascle C."/>
            <person name="Schumacher J."/>
            <person name="Segurens B."/>
            <person name="Sexton A."/>
            <person name="Silva E."/>
            <person name="Sirven C."/>
            <person name="Soanes D.M."/>
            <person name="Talbot N.J."/>
            <person name="Templeton M."/>
            <person name="Yandava C."/>
            <person name="Yarden O."/>
            <person name="Zeng Q."/>
            <person name="Rollins J.A."/>
            <person name="Lebrun M.H."/>
            <person name="Dickman M."/>
        </authorList>
    </citation>
    <scope>NUCLEOTIDE SEQUENCE [LARGE SCALE GENOMIC DNA]</scope>
    <source>
        <strain evidence="11">T4</strain>
    </source>
</reference>
<dbReference type="InterPro" id="IPR003107">
    <property type="entry name" value="HAT"/>
</dbReference>
<keyword evidence="6 7" id="KW-0539">Nucleus</keyword>
<dbReference type="GO" id="GO:0005737">
    <property type="term" value="C:cytoplasm"/>
    <property type="evidence" value="ECO:0007669"/>
    <property type="project" value="UniProtKB-SubCell"/>
</dbReference>
<dbReference type="PANTHER" id="PTHR19980:SF0">
    <property type="entry name" value="CLEAVAGE STIMULATION FACTOR SUBUNIT 3"/>
    <property type="match status" value="1"/>
</dbReference>
<comment type="function">
    <text evidence="1 7">Component of the cleavage factor IA (CFIA) complex, which is involved in the endonucleolytic cleavage during polyadenylation-dependent pre-mRNA 3'-end formation.</text>
</comment>
<dbReference type="GO" id="GO:0005634">
    <property type="term" value="C:nucleus"/>
    <property type="evidence" value="ECO:0007669"/>
    <property type="project" value="UniProtKB-SubCell"/>
</dbReference>
<feature type="compositionally biased region" description="Polar residues" evidence="8">
    <location>
        <begin position="142"/>
        <end position="152"/>
    </location>
</feature>
<keyword evidence="4 7" id="KW-0507">mRNA processing</keyword>
<dbReference type="eggNOG" id="KOG1914">
    <property type="taxonomic scope" value="Eukaryota"/>
</dbReference>
<evidence type="ECO:0000256" key="1">
    <source>
        <dbReference type="ARBA" id="ARBA00002863"/>
    </source>
</evidence>
<dbReference type="InterPro" id="IPR045243">
    <property type="entry name" value="Rna14-like"/>
</dbReference>
<feature type="compositionally biased region" description="Basic and acidic residues" evidence="8">
    <location>
        <begin position="42"/>
        <end position="52"/>
    </location>
</feature>
<evidence type="ECO:0000256" key="7">
    <source>
        <dbReference type="RuleBase" id="RU369035"/>
    </source>
</evidence>
<dbReference type="InterPro" id="IPR008847">
    <property type="entry name" value="Suf"/>
</dbReference>